<evidence type="ECO:0000313" key="1">
    <source>
        <dbReference type="EMBL" id="GGL11258.1"/>
    </source>
</evidence>
<sequence>MGPARLALAGHRHLLLCVQRTSTRRWVRVVRGPDLDVAQVTCTAAPGEVVPHGRDVDVLLGLLSAADQERLGDPVRLTVAELVTRSCLPPGARGIAAVQASLRRLSGSTFEVLEVRSGHVPQPWQVTQHRLMTPLRVSGTAQAGASFGRWEVGTQVHLQFGAVVLQAVEAGLFAGLDPTVLTRLRSPLARHVYVALAQARVLPGGTLAATYRAPLPGWAELLGLRVDAAQVLRILSPVHAALHRAGAVSSVTQRGAGASPSIEYHFSAGAAEPGSVSVQWAAPGRLVRGPLDSGAPGPDEAALTDICRHPVFTRPPSRSPGTYRTAQDAAALLGWRLTRSVAAHRVRDQAVQAYLDGHLSEADLIDLGRCSSAAQARRWLSRRMGRTS</sequence>
<reference evidence="2" key="1">
    <citation type="journal article" date="2019" name="Int. J. Syst. Evol. Microbiol.">
        <title>The Global Catalogue of Microorganisms (GCM) 10K type strain sequencing project: providing services to taxonomists for standard genome sequencing and annotation.</title>
        <authorList>
            <consortium name="The Broad Institute Genomics Platform"/>
            <consortium name="The Broad Institute Genome Sequencing Center for Infectious Disease"/>
            <person name="Wu L."/>
            <person name="Ma J."/>
        </authorList>
    </citation>
    <scope>NUCLEOTIDE SEQUENCE [LARGE SCALE GENOMIC DNA]</scope>
    <source>
        <strain evidence="2">JCM 19173</strain>
    </source>
</reference>
<gene>
    <name evidence="1" type="ORF">GCM10010844_32410</name>
</gene>
<accession>A0ABQ2FNF0</accession>
<keyword evidence="2" id="KW-1185">Reference proteome</keyword>
<protein>
    <submittedName>
        <fullName evidence="1">Uncharacterized protein</fullName>
    </submittedName>
</protein>
<proteinExistence type="predicted"/>
<organism evidence="1 2">
    <name type="scientific">Deinococcus radiotolerans</name>
    <dbReference type="NCBI Taxonomy" id="1309407"/>
    <lineage>
        <taxon>Bacteria</taxon>
        <taxon>Thermotogati</taxon>
        <taxon>Deinococcota</taxon>
        <taxon>Deinococci</taxon>
        <taxon>Deinococcales</taxon>
        <taxon>Deinococcaceae</taxon>
        <taxon>Deinococcus</taxon>
    </lineage>
</organism>
<name>A0ABQ2FNF0_9DEIO</name>
<dbReference type="Proteomes" id="UP000604341">
    <property type="component" value="Unassembled WGS sequence"/>
</dbReference>
<dbReference type="RefSeq" id="WP_189070027.1">
    <property type="nucleotide sequence ID" value="NZ_BMPE01000012.1"/>
</dbReference>
<dbReference type="EMBL" id="BMPE01000012">
    <property type="protein sequence ID" value="GGL11258.1"/>
    <property type="molecule type" value="Genomic_DNA"/>
</dbReference>
<comment type="caution">
    <text evidence="1">The sequence shown here is derived from an EMBL/GenBank/DDBJ whole genome shotgun (WGS) entry which is preliminary data.</text>
</comment>
<evidence type="ECO:0000313" key="2">
    <source>
        <dbReference type="Proteomes" id="UP000604341"/>
    </source>
</evidence>